<dbReference type="EMBL" id="RSAS01000801">
    <property type="protein sequence ID" value="RRR67237.1"/>
    <property type="molecule type" value="Genomic_DNA"/>
</dbReference>
<evidence type="ECO:0000256" key="2">
    <source>
        <dbReference type="PROSITE-ProRule" id="PRU01248"/>
    </source>
</evidence>
<evidence type="ECO:0000259" key="3">
    <source>
        <dbReference type="PROSITE" id="PS51900"/>
    </source>
</evidence>
<dbReference type="Proteomes" id="UP000280307">
    <property type="component" value="Unassembled WGS sequence"/>
</dbReference>
<dbReference type="InterPro" id="IPR004107">
    <property type="entry name" value="Integrase_SAM-like_N"/>
</dbReference>
<dbReference type="AlphaFoldDB" id="A0A426TST2"/>
<dbReference type="InterPro" id="IPR044068">
    <property type="entry name" value="CB"/>
</dbReference>
<comment type="caution">
    <text evidence="4">The sequence shown here is derived from an EMBL/GenBank/DDBJ whole genome shotgun (WGS) entry which is preliminary data.</text>
</comment>
<accession>A0A426TST2</accession>
<evidence type="ECO:0000256" key="1">
    <source>
        <dbReference type="ARBA" id="ARBA00023125"/>
    </source>
</evidence>
<dbReference type="GO" id="GO:0003677">
    <property type="term" value="F:DNA binding"/>
    <property type="evidence" value="ECO:0007669"/>
    <property type="project" value="UniProtKB-UniRule"/>
</dbReference>
<keyword evidence="1 2" id="KW-0238">DNA-binding</keyword>
<gene>
    <name evidence="4" type="ORF">EI684_19265</name>
</gene>
<evidence type="ECO:0000313" key="5">
    <source>
        <dbReference type="Proteomes" id="UP000280307"/>
    </source>
</evidence>
<feature type="non-terminal residue" evidence="4">
    <location>
        <position position="135"/>
    </location>
</feature>
<feature type="domain" description="Core-binding (CB)" evidence="3">
    <location>
        <begin position="50"/>
        <end position="135"/>
    </location>
</feature>
<sequence length="135" mass="14845">MDTAPLLPKALRPCALASKNPSYQGCPPTAASVAPLRQKARRIWKGIAPPMHPDPLADYLAHLDQHLTTRGRRASPATLRAIRSDLRAFIAWWQAARPVAFDLALVLDTDLDDYLTQRQRDGRAAATINRGNASL</sequence>
<dbReference type="Pfam" id="PF02899">
    <property type="entry name" value="Phage_int_SAM_1"/>
    <property type="match status" value="1"/>
</dbReference>
<reference evidence="4 5" key="1">
    <citation type="submission" date="2018-12" db="EMBL/GenBank/DDBJ databases">
        <title>Genome Sequence of Candidatus Viridilinea halotolerans isolated from saline sulfide-rich spring.</title>
        <authorList>
            <person name="Grouzdev D.S."/>
            <person name="Burganskaya E.I."/>
            <person name="Krutkina M.S."/>
            <person name="Sukhacheva M.V."/>
            <person name="Gorlenko V.M."/>
        </authorList>
    </citation>
    <scope>NUCLEOTIDE SEQUENCE [LARGE SCALE GENOMIC DNA]</scope>
    <source>
        <strain evidence="4">Chok-6</strain>
    </source>
</reference>
<name>A0A426TST2_9CHLR</name>
<dbReference type="GO" id="GO:0015074">
    <property type="term" value="P:DNA integration"/>
    <property type="evidence" value="ECO:0007669"/>
    <property type="project" value="InterPro"/>
</dbReference>
<evidence type="ECO:0000313" key="4">
    <source>
        <dbReference type="EMBL" id="RRR67237.1"/>
    </source>
</evidence>
<organism evidence="4 5">
    <name type="scientific">Candidatus Viridilinea halotolerans</name>
    <dbReference type="NCBI Taxonomy" id="2491704"/>
    <lineage>
        <taxon>Bacteria</taxon>
        <taxon>Bacillati</taxon>
        <taxon>Chloroflexota</taxon>
        <taxon>Chloroflexia</taxon>
        <taxon>Chloroflexales</taxon>
        <taxon>Chloroflexineae</taxon>
        <taxon>Oscillochloridaceae</taxon>
        <taxon>Candidatus Viridilinea</taxon>
    </lineage>
</organism>
<proteinExistence type="predicted"/>
<dbReference type="InterPro" id="IPR010998">
    <property type="entry name" value="Integrase_recombinase_N"/>
</dbReference>
<dbReference type="PROSITE" id="PS51900">
    <property type="entry name" value="CB"/>
    <property type="match status" value="1"/>
</dbReference>
<dbReference type="SUPFAM" id="SSF47823">
    <property type="entry name" value="lambda integrase-like, N-terminal domain"/>
    <property type="match status" value="1"/>
</dbReference>
<protein>
    <recommendedName>
        <fullName evidence="3">Core-binding (CB) domain-containing protein</fullName>
    </recommendedName>
</protein>
<dbReference type="Gene3D" id="1.10.150.130">
    <property type="match status" value="1"/>
</dbReference>